<gene>
    <name evidence="3 4 5" type="primary">LOC117230327</name>
</gene>
<reference evidence="3 4" key="1">
    <citation type="submission" date="2025-04" db="UniProtKB">
        <authorList>
            <consortium name="RefSeq"/>
        </authorList>
    </citation>
    <scope>IDENTIFICATION</scope>
    <source>
        <tissue evidence="3 4">Muscle</tissue>
    </source>
</reference>
<dbReference type="Proteomes" id="UP000504631">
    <property type="component" value="Unplaced"/>
</dbReference>
<proteinExistence type="predicted"/>
<dbReference type="AlphaFoldDB" id="A0A6J3JRU9"/>
<evidence type="ECO:0000313" key="3">
    <source>
        <dbReference type="RefSeq" id="XP_033343522.1"/>
    </source>
</evidence>
<organism evidence="2 4">
    <name type="scientific">Bombus vosnesenskii</name>
    <dbReference type="NCBI Taxonomy" id="207650"/>
    <lineage>
        <taxon>Eukaryota</taxon>
        <taxon>Metazoa</taxon>
        <taxon>Ecdysozoa</taxon>
        <taxon>Arthropoda</taxon>
        <taxon>Hexapoda</taxon>
        <taxon>Insecta</taxon>
        <taxon>Pterygota</taxon>
        <taxon>Neoptera</taxon>
        <taxon>Endopterygota</taxon>
        <taxon>Hymenoptera</taxon>
        <taxon>Apocrita</taxon>
        <taxon>Aculeata</taxon>
        <taxon>Apoidea</taxon>
        <taxon>Anthophila</taxon>
        <taxon>Apidae</taxon>
        <taxon>Bombus</taxon>
        <taxon>Pyrobombus</taxon>
    </lineage>
</organism>
<evidence type="ECO:0000256" key="1">
    <source>
        <dbReference type="SAM" id="MobiDB-lite"/>
    </source>
</evidence>
<evidence type="ECO:0000313" key="2">
    <source>
        <dbReference type="Proteomes" id="UP000504631"/>
    </source>
</evidence>
<dbReference type="GeneID" id="117230327"/>
<evidence type="ECO:0000313" key="4">
    <source>
        <dbReference type="RefSeq" id="XP_033343523.1"/>
    </source>
</evidence>
<protein>
    <submittedName>
        <fullName evidence="3 4">Uncharacterized protein LOC117230327 isoform X1</fullName>
    </submittedName>
</protein>
<sequence length="689" mass="76474">MRVTAFLPLPNYIRKLMAVIDRRLSLRVVILTISFSHSETCKKDQMKKLIVFVSMVVVVAAYKKGRRYSALEEFPPYQETGWHPSSSRGQHHSFREPSFKTQYYQSYRHRPYRQDLDSFPEQLSLKDRLLLRDYELLRNRLFYDNSSSFKNAPDFHRQSSIFMNGTPFRNQQNKDQTVSGNEQRPEYQDDRYSSYRQPFRDDFRFADLYDKPVDFYKGQSGQQQVDSVGRDSEYLKHGNHGLGYVSVPPISPYGNALPLSEEASTTMTPSMAPTTTHKPWQLSTVSSATSATTQVHTSTTSELKMDSHSNTVTMPTVKSDTLADAATTSVSASTISTIPASMVTTKQSSNLARLPTTEASLPVMDTESPIISFGRQTVPPIVFQPTTFTSPTPYYLSNELKDKFQQSVLDYLLSQQEKDGIKSNVQILPLNQALPDTSNNSLNNKIPSMVLNYILPENSKGVLKNNLQSSLLSYLLQQESNHGLPFQQSSLSETANHVPLTTIVERPTMTLPSIPIATLSAVSRPVQTINYIPITPPRVSAFLPQDSSTSSGLSLGTPLSSGLSANILSNHIGSTFNSLPGGINTDISAGISNSLSSNVPTGVSTLNFGENVQYGGQLRPFEPARTHSYSTGLQLQLGGFGGIDYTLRSTSPTLRSTNLDIGKLGLSLPELPRYQLPAFSKVKLGQRLW</sequence>
<accession>A0A6J3JRU9</accession>
<dbReference type="RefSeq" id="XP_033343522.1">
    <property type="nucleotide sequence ID" value="XM_033487631.1"/>
</dbReference>
<evidence type="ECO:0000313" key="5">
    <source>
        <dbReference type="RefSeq" id="XP_033343524.1"/>
    </source>
</evidence>
<feature type="compositionally biased region" description="Polar residues" evidence="1">
    <location>
        <begin position="164"/>
        <end position="182"/>
    </location>
</feature>
<feature type="region of interest" description="Disordered" evidence="1">
    <location>
        <begin position="164"/>
        <end position="191"/>
    </location>
</feature>
<keyword evidence="2" id="KW-1185">Reference proteome</keyword>
<dbReference type="RefSeq" id="XP_033343523.1">
    <property type="nucleotide sequence ID" value="XM_033487632.1"/>
</dbReference>
<dbReference type="RefSeq" id="XP_033343524.1">
    <property type="nucleotide sequence ID" value="XM_033487633.1"/>
</dbReference>
<name>A0A6J3JRU9_9HYME</name>
<dbReference type="KEGG" id="bvk:117230327"/>